<keyword evidence="2" id="KW-1185">Reference proteome</keyword>
<evidence type="ECO:0000313" key="2">
    <source>
        <dbReference type="Proteomes" id="UP001163835"/>
    </source>
</evidence>
<dbReference type="Proteomes" id="UP001163835">
    <property type="component" value="Unassembled WGS sequence"/>
</dbReference>
<name>A0ACC1TFW8_9AGAR</name>
<evidence type="ECO:0000313" key="1">
    <source>
        <dbReference type="EMBL" id="KAJ3803459.1"/>
    </source>
</evidence>
<comment type="caution">
    <text evidence="1">The sequence shown here is derived from an EMBL/GenBank/DDBJ whole genome shotgun (WGS) entry which is preliminary data.</text>
</comment>
<sequence>MLEASKASPNRSGPLHRFILVAACTHIGTTGLALLQTTPSQQEGFGYEIESERISILSMSTVKKIHSQKGRSLTI</sequence>
<reference evidence="1" key="1">
    <citation type="submission" date="2022-09" db="EMBL/GenBank/DDBJ databases">
        <title>A Global Phylogenomic Analysis of the Shiitake Genus Lentinula.</title>
        <authorList>
            <consortium name="DOE Joint Genome Institute"/>
            <person name="Sierra-Patev S."/>
            <person name="Min B."/>
            <person name="Naranjo-Ortiz M."/>
            <person name="Looney B."/>
            <person name="Konkel Z."/>
            <person name="Slot J.C."/>
            <person name="Sakamoto Y."/>
            <person name="Steenwyk J.L."/>
            <person name="Rokas A."/>
            <person name="Carro J."/>
            <person name="Camarero S."/>
            <person name="Ferreira P."/>
            <person name="Molpeceres G."/>
            <person name="Ruiz-Duenas F.J."/>
            <person name="Serrano A."/>
            <person name="Henrissat B."/>
            <person name="Drula E."/>
            <person name="Hughes K.W."/>
            <person name="Mata J.L."/>
            <person name="Ishikawa N.K."/>
            <person name="Vargas-Isla R."/>
            <person name="Ushijima S."/>
            <person name="Smith C.A."/>
            <person name="Ahrendt S."/>
            <person name="Andreopoulos W."/>
            <person name="He G."/>
            <person name="Labutti K."/>
            <person name="Lipzen A."/>
            <person name="Ng V."/>
            <person name="Riley R."/>
            <person name="Sandor L."/>
            <person name="Barry K."/>
            <person name="Martinez A.T."/>
            <person name="Xiao Y."/>
            <person name="Gibbons J.G."/>
            <person name="Terashima K."/>
            <person name="Grigoriev I.V."/>
            <person name="Hibbett D.S."/>
        </authorList>
    </citation>
    <scope>NUCLEOTIDE SEQUENCE</scope>
    <source>
        <strain evidence="1">TMI1499</strain>
    </source>
</reference>
<organism evidence="1 2">
    <name type="scientific">Lentinula aff. lateritia</name>
    <dbReference type="NCBI Taxonomy" id="2804960"/>
    <lineage>
        <taxon>Eukaryota</taxon>
        <taxon>Fungi</taxon>
        <taxon>Dikarya</taxon>
        <taxon>Basidiomycota</taxon>
        <taxon>Agaricomycotina</taxon>
        <taxon>Agaricomycetes</taxon>
        <taxon>Agaricomycetidae</taxon>
        <taxon>Agaricales</taxon>
        <taxon>Marasmiineae</taxon>
        <taxon>Omphalotaceae</taxon>
        <taxon>Lentinula</taxon>
    </lineage>
</organism>
<accession>A0ACC1TFW8</accession>
<protein>
    <submittedName>
        <fullName evidence="1">Uncharacterized protein</fullName>
    </submittedName>
</protein>
<proteinExistence type="predicted"/>
<dbReference type="EMBL" id="MU797594">
    <property type="protein sequence ID" value="KAJ3803459.1"/>
    <property type="molecule type" value="Genomic_DNA"/>
</dbReference>
<gene>
    <name evidence="1" type="ORF">F5876DRAFT_85304</name>
</gene>